<evidence type="ECO:0000256" key="1">
    <source>
        <dbReference type="ARBA" id="ARBA00001946"/>
    </source>
</evidence>
<dbReference type="GO" id="GO:0005737">
    <property type="term" value="C:cytoplasm"/>
    <property type="evidence" value="ECO:0007669"/>
    <property type="project" value="UniProtKB-SubCell"/>
</dbReference>
<keyword evidence="3 7" id="KW-0479">Metal-binding</keyword>
<dbReference type="Pfam" id="PF00719">
    <property type="entry name" value="Pyrophosphatase"/>
    <property type="match status" value="1"/>
</dbReference>
<comment type="catalytic activity">
    <reaction evidence="6 7">
        <text>diphosphate + H2O = 2 phosphate + H(+)</text>
        <dbReference type="Rhea" id="RHEA:24576"/>
        <dbReference type="ChEBI" id="CHEBI:15377"/>
        <dbReference type="ChEBI" id="CHEBI:15378"/>
        <dbReference type="ChEBI" id="CHEBI:33019"/>
        <dbReference type="ChEBI" id="CHEBI:43474"/>
        <dbReference type="EC" id="3.6.1.1"/>
    </reaction>
</comment>
<evidence type="ECO:0000256" key="2">
    <source>
        <dbReference type="ARBA" id="ARBA00022490"/>
    </source>
</evidence>
<dbReference type="GO" id="GO:0006796">
    <property type="term" value="P:phosphate-containing compound metabolic process"/>
    <property type="evidence" value="ECO:0007669"/>
    <property type="project" value="InterPro"/>
</dbReference>
<name>A0A060UUZ7_9PROT</name>
<organism evidence="8">
    <name type="scientific">Acidithiobacillus ferrivorans</name>
    <dbReference type="NCBI Taxonomy" id="160808"/>
    <lineage>
        <taxon>Bacteria</taxon>
        <taxon>Pseudomonadati</taxon>
        <taxon>Pseudomonadota</taxon>
        <taxon>Acidithiobacillia</taxon>
        <taxon>Acidithiobacillales</taxon>
        <taxon>Acidithiobacillaceae</taxon>
        <taxon>Acidithiobacillus</taxon>
    </lineage>
</organism>
<evidence type="ECO:0000256" key="5">
    <source>
        <dbReference type="ARBA" id="ARBA00022842"/>
    </source>
</evidence>
<feature type="binding site" evidence="7">
    <location>
        <position position="124"/>
    </location>
    <ligand>
        <name>Mg(2+)</name>
        <dbReference type="ChEBI" id="CHEBI:18420"/>
        <label>1</label>
    </ligand>
</feature>
<comment type="similarity">
    <text evidence="7">Belongs to the PPase family.</text>
</comment>
<keyword evidence="4 7" id="KW-0378">Hydrolase</keyword>
<comment type="function">
    <text evidence="7">Catalyzes the hydrolysis of inorganic pyrophosphate (PPi) forming two phosphate ions.</text>
</comment>
<feature type="binding site" evidence="7">
    <location>
        <position position="92"/>
    </location>
    <ligand>
        <name>Mg(2+)</name>
        <dbReference type="ChEBI" id="CHEBI:18420"/>
        <label>1</label>
    </ligand>
</feature>
<dbReference type="EC" id="3.6.1.1" evidence="7"/>
<feature type="binding site" evidence="7">
    <location>
        <position position="51"/>
    </location>
    <ligand>
        <name>substrate</name>
    </ligand>
</feature>
<dbReference type="CDD" id="cd00412">
    <property type="entry name" value="pyrophosphatase"/>
    <property type="match status" value="1"/>
</dbReference>
<dbReference type="InterPro" id="IPR036649">
    <property type="entry name" value="Pyrophosphatase_sf"/>
</dbReference>
<feature type="binding site" evidence="7">
    <location>
        <position position="92"/>
    </location>
    <ligand>
        <name>Mg(2+)</name>
        <dbReference type="ChEBI" id="CHEBI:18420"/>
        <label>2</label>
    </ligand>
</feature>
<evidence type="ECO:0000256" key="4">
    <source>
        <dbReference type="ARBA" id="ARBA00022801"/>
    </source>
</evidence>
<reference evidence="8" key="1">
    <citation type="submission" date="2014-03" db="EMBL/GenBank/DDBJ databases">
        <authorList>
            <person name="Genoscope - CEA"/>
        </authorList>
    </citation>
    <scope>NUCLEOTIDE SEQUENCE [LARGE SCALE GENOMIC DNA]</scope>
    <source>
        <strain evidence="8">CF27</strain>
    </source>
</reference>
<dbReference type="AlphaFoldDB" id="A0A060UUZ7"/>
<dbReference type="EMBL" id="CCCS020000082">
    <property type="protein sequence ID" value="CDQ12156.1"/>
    <property type="molecule type" value="Genomic_DNA"/>
</dbReference>
<feature type="binding site" evidence="7">
    <location>
        <position position="163"/>
    </location>
    <ligand>
        <name>substrate</name>
    </ligand>
</feature>
<evidence type="ECO:0000313" key="8">
    <source>
        <dbReference type="EMBL" id="CDQ12156.1"/>
    </source>
</evidence>
<evidence type="ECO:0000256" key="7">
    <source>
        <dbReference type="HAMAP-Rule" id="MF_00209"/>
    </source>
</evidence>
<gene>
    <name evidence="7 8" type="primary">ppa</name>
    <name evidence="8" type="ORF">AFERRI_90012</name>
</gene>
<feature type="binding site" evidence="7">
    <location>
        <position position="87"/>
    </location>
    <ligand>
        <name>Mg(2+)</name>
        <dbReference type="ChEBI" id="CHEBI:18420"/>
        <label>1</label>
    </ligand>
</feature>
<dbReference type="FunFam" id="3.90.80.10:FF:000003">
    <property type="entry name" value="Inorganic pyrophosphatase"/>
    <property type="match status" value="1"/>
</dbReference>
<proteinExistence type="inferred from homology"/>
<dbReference type="GO" id="GO:0004427">
    <property type="term" value="F:inorganic diphosphate phosphatase activity"/>
    <property type="evidence" value="ECO:0007669"/>
    <property type="project" value="UniProtKB-UniRule"/>
</dbReference>
<keyword evidence="2 7" id="KW-0963">Cytoplasm</keyword>
<protein>
    <recommendedName>
        <fullName evidence="7">Inorganic pyrophosphatase</fullName>
        <ecNumber evidence="7">3.6.1.1</ecNumber>
    </recommendedName>
    <alternativeName>
        <fullName evidence="7">Pyrophosphate phospho-hydrolase</fullName>
        <shortName evidence="7">PPase</shortName>
    </alternativeName>
</protein>
<keyword evidence="5 7" id="KW-0460">Magnesium</keyword>
<sequence>MTFNRPPHRPKHTGFIYPERCIMNLKNIATGRHVPDDVNAVIEVPQGSSVKYELDKSSGVILVDRFLFTAMHYPANYGFIPHTLSTDGDPTDILVVSPQPVQAGAIMHTRPIGILLMEDEHGTDCKIIAVPHHEVAGGYDHIEDIGDLPSYLRDEIFHFFEHYKELEQGKWVRLQGWQGAEDARTMILADLARANATHA</sequence>
<comment type="cofactor">
    <cofactor evidence="1 7">
        <name>Mg(2+)</name>
        <dbReference type="ChEBI" id="CHEBI:18420"/>
    </cofactor>
</comment>
<dbReference type="PANTHER" id="PTHR10286">
    <property type="entry name" value="INORGANIC PYROPHOSPHATASE"/>
    <property type="match status" value="1"/>
</dbReference>
<feature type="binding site" evidence="7">
    <location>
        <position position="77"/>
    </location>
    <ligand>
        <name>substrate</name>
    </ligand>
</feature>
<dbReference type="HAMAP" id="MF_00209">
    <property type="entry name" value="Inorganic_PPase"/>
    <property type="match status" value="1"/>
</dbReference>
<dbReference type="SUPFAM" id="SSF50324">
    <property type="entry name" value="Inorganic pyrophosphatase"/>
    <property type="match status" value="1"/>
</dbReference>
<dbReference type="InterPro" id="IPR008162">
    <property type="entry name" value="Pyrophosphatase"/>
</dbReference>
<evidence type="ECO:0000256" key="3">
    <source>
        <dbReference type="ARBA" id="ARBA00022723"/>
    </source>
</evidence>
<comment type="subunit">
    <text evidence="7">Homohexamer.</text>
</comment>
<dbReference type="GO" id="GO:0000287">
    <property type="term" value="F:magnesium ion binding"/>
    <property type="evidence" value="ECO:0007669"/>
    <property type="project" value="UniProtKB-UniRule"/>
</dbReference>
<feature type="binding site" evidence="7">
    <location>
        <position position="65"/>
    </location>
    <ligand>
        <name>substrate</name>
    </ligand>
</feature>
<comment type="caution">
    <text evidence="8">The sequence shown here is derived from an EMBL/GenBank/DDBJ whole genome shotgun (WGS) entry which is preliminary data.</text>
</comment>
<dbReference type="NCBIfam" id="NF002317">
    <property type="entry name" value="PRK01250.1"/>
    <property type="match status" value="1"/>
</dbReference>
<comment type="subcellular location">
    <subcellularLocation>
        <location evidence="7">Cytoplasm</location>
    </subcellularLocation>
</comment>
<dbReference type="Gene3D" id="3.90.80.10">
    <property type="entry name" value="Inorganic pyrophosphatase"/>
    <property type="match status" value="1"/>
</dbReference>
<reference evidence="8" key="2">
    <citation type="submission" date="2014-07" db="EMBL/GenBank/DDBJ databases">
        <title>Initial genome analysis of the psychrotolerant acidophile Acidithiobacillus ferrivorans CF27: insights into iron and sulfur oxidation pathways and into biofilm formation.</title>
        <authorList>
            <person name="Talla E."/>
            <person name="Hedrich S."/>
            <person name="Mangenot S."/>
            <person name="Ji B."/>
            <person name="Johnson D.B."/>
            <person name="Barbe V."/>
            <person name="Bonnefoy V."/>
        </authorList>
    </citation>
    <scope>NUCLEOTIDE SEQUENCE [LARGE SCALE GENOMIC DNA]</scope>
    <source>
        <strain evidence="8">CF27</strain>
    </source>
</reference>
<evidence type="ECO:0000256" key="6">
    <source>
        <dbReference type="ARBA" id="ARBA00047820"/>
    </source>
</evidence>
<accession>A0A060UUZ7</accession>